<dbReference type="EMBL" id="JAFLVX010000038">
    <property type="protein sequence ID" value="MBO0477868.1"/>
    <property type="molecule type" value="Genomic_DNA"/>
</dbReference>
<reference evidence="1 2" key="1">
    <citation type="submission" date="2021-03" db="EMBL/GenBank/DDBJ databases">
        <title>Enterococcal diversity collection.</title>
        <authorList>
            <person name="Gilmore M.S."/>
            <person name="Schwartzman J."/>
            <person name="Van Tyne D."/>
            <person name="Martin M."/>
            <person name="Earl A.M."/>
            <person name="Manson A.L."/>
            <person name="Straub T."/>
            <person name="Salamzade R."/>
            <person name="Saavedra J."/>
            <person name="Lebreton F."/>
            <person name="Prichula J."/>
            <person name="Schaufler K."/>
            <person name="Gaca A."/>
            <person name="Sgardioli B."/>
            <person name="Wagenaar J."/>
            <person name="Strong T."/>
        </authorList>
    </citation>
    <scope>NUCLEOTIDE SEQUENCE [LARGE SCALE GENOMIC DNA]</scope>
    <source>
        <strain evidence="1 2">DIV0080</strain>
    </source>
</reference>
<gene>
    <name evidence="1" type="ORF">DOK76_12370</name>
</gene>
<keyword evidence="2" id="KW-1185">Reference proteome</keyword>
<sequence>MPQTPNTNVAQDLGKATSIDFVEKFAKNINELLKILGVYRKYPLSADCVLRRYKWTTTMADGNVGEGEVIPLSTVRREELPLEQLVWQKHRRKVTAEAIARHGQQIAIVDSNNQIRRELQSDFNKKLIGYLGENPQKLKANSLQKALASVSGKLQMIEEFDGANFIYFINPEDATDYLGDTPVGANASSIFGMTLLGDFLGVGNIVSLRGIPKGKVYGTAVDNLVLASLDMNATGLAGIFNFVSDETGYISIGTETEMNTLTTDAIFVSVTQLFVEIPEGVFEATITPAKPAPEGTK</sequence>
<comment type="caution">
    <text evidence="1">The sequence shown here is derived from an EMBL/GenBank/DDBJ whole genome shotgun (WGS) entry which is preliminary data.</text>
</comment>
<evidence type="ECO:0000313" key="1">
    <source>
        <dbReference type="EMBL" id="MBO0477868.1"/>
    </source>
</evidence>
<proteinExistence type="predicted"/>
<organism evidence="1 2">
    <name type="scientific">Candidatus Vagococcus giribetii</name>
    <dbReference type="NCBI Taxonomy" id="2230876"/>
    <lineage>
        <taxon>Bacteria</taxon>
        <taxon>Bacillati</taxon>
        <taxon>Bacillota</taxon>
        <taxon>Bacilli</taxon>
        <taxon>Lactobacillales</taxon>
        <taxon>Enterococcaceae</taxon>
        <taxon>Vagococcus</taxon>
    </lineage>
</organism>
<name>A0ABS3HVT4_9ENTE</name>
<dbReference type="Proteomes" id="UP000664857">
    <property type="component" value="Unassembled WGS sequence"/>
</dbReference>
<accession>A0ABS3HVT4</accession>
<evidence type="ECO:0000313" key="2">
    <source>
        <dbReference type="Proteomes" id="UP000664857"/>
    </source>
</evidence>
<protein>
    <submittedName>
        <fullName evidence="1">Phage capsid protein</fullName>
    </submittedName>
</protein>
<dbReference type="RefSeq" id="WP_206968225.1">
    <property type="nucleotide sequence ID" value="NZ_JAFLVX010000038.1"/>
</dbReference>